<dbReference type="GO" id="GO:0005737">
    <property type="term" value="C:cytoplasm"/>
    <property type="evidence" value="ECO:0007669"/>
    <property type="project" value="TreeGrafter"/>
</dbReference>
<keyword evidence="6 9" id="KW-0418">Kinase</keyword>
<comment type="similarity">
    <text evidence="2 9">Belongs to the gluconokinase GntK/GntV family.</text>
</comment>
<evidence type="ECO:0000256" key="1">
    <source>
        <dbReference type="ARBA" id="ARBA00004761"/>
    </source>
</evidence>
<dbReference type="EMBL" id="QNRF01000002">
    <property type="protein sequence ID" value="RBO84672.1"/>
    <property type="molecule type" value="Genomic_DNA"/>
</dbReference>
<evidence type="ECO:0000256" key="9">
    <source>
        <dbReference type="RuleBase" id="RU363066"/>
    </source>
</evidence>
<keyword evidence="11" id="KW-1185">Reference proteome</keyword>
<dbReference type="CDD" id="cd02021">
    <property type="entry name" value="GntK"/>
    <property type="match status" value="1"/>
</dbReference>
<comment type="caution">
    <text evidence="10">The sequence shown here is derived from an EMBL/GenBank/DDBJ whole genome shotgun (WGS) entry which is preliminary data.</text>
</comment>
<evidence type="ECO:0000256" key="7">
    <source>
        <dbReference type="ARBA" id="ARBA00022840"/>
    </source>
</evidence>
<evidence type="ECO:0000313" key="11">
    <source>
        <dbReference type="Proteomes" id="UP000252086"/>
    </source>
</evidence>
<dbReference type="GO" id="GO:0005975">
    <property type="term" value="P:carbohydrate metabolic process"/>
    <property type="evidence" value="ECO:0007669"/>
    <property type="project" value="InterPro"/>
</dbReference>
<evidence type="ECO:0000256" key="6">
    <source>
        <dbReference type="ARBA" id="ARBA00022777"/>
    </source>
</evidence>
<keyword evidence="7 9" id="KW-0067">ATP-binding</keyword>
<dbReference type="Gene3D" id="3.40.50.300">
    <property type="entry name" value="P-loop containing nucleotide triphosphate hydrolases"/>
    <property type="match status" value="1"/>
</dbReference>
<reference evidence="10 11" key="1">
    <citation type="submission" date="2018-06" db="EMBL/GenBank/DDBJ databases">
        <title>Genomic Encyclopedia of Type Strains, Phase III (KMG-III): the genomes of soil and plant-associated and newly described type strains.</title>
        <authorList>
            <person name="Whitman W."/>
        </authorList>
    </citation>
    <scope>NUCLEOTIDE SEQUENCE [LARGE SCALE GENOMIC DNA]</scope>
    <source>
        <strain evidence="10 11">CECT 7732</strain>
    </source>
</reference>
<evidence type="ECO:0000256" key="4">
    <source>
        <dbReference type="ARBA" id="ARBA00022679"/>
    </source>
</evidence>
<accession>A0A366D3N3</accession>
<evidence type="ECO:0000256" key="8">
    <source>
        <dbReference type="ARBA" id="ARBA00048090"/>
    </source>
</evidence>
<comment type="catalytic activity">
    <reaction evidence="8 9">
        <text>D-gluconate + ATP = 6-phospho-D-gluconate + ADP + H(+)</text>
        <dbReference type="Rhea" id="RHEA:19433"/>
        <dbReference type="ChEBI" id="CHEBI:15378"/>
        <dbReference type="ChEBI" id="CHEBI:18391"/>
        <dbReference type="ChEBI" id="CHEBI:30616"/>
        <dbReference type="ChEBI" id="CHEBI:58759"/>
        <dbReference type="ChEBI" id="CHEBI:456216"/>
        <dbReference type="EC" id="2.7.1.12"/>
    </reaction>
</comment>
<gene>
    <name evidence="10" type="ORF">DFP76_10269</name>
</gene>
<dbReference type="OrthoDB" id="9795716at2"/>
<dbReference type="GO" id="GO:0005524">
    <property type="term" value="F:ATP binding"/>
    <property type="evidence" value="ECO:0007669"/>
    <property type="project" value="UniProtKB-KW"/>
</dbReference>
<dbReference type="SUPFAM" id="SSF52540">
    <property type="entry name" value="P-loop containing nucleoside triphosphate hydrolases"/>
    <property type="match status" value="1"/>
</dbReference>
<proteinExistence type="inferred from homology"/>
<protein>
    <recommendedName>
        <fullName evidence="3 9">Gluconokinase</fullName>
        <ecNumber evidence="3 9">2.7.1.12</ecNumber>
    </recommendedName>
</protein>
<name>A0A366D3N3_9GAMM</name>
<dbReference type="InterPro" id="IPR027417">
    <property type="entry name" value="P-loop_NTPase"/>
</dbReference>
<dbReference type="GO" id="GO:0046316">
    <property type="term" value="F:gluconokinase activity"/>
    <property type="evidence" value="ECO:0007669"/>
    <property type="project" value="UniProtKB-EC"/>
</dbReference>
<dbReference type="Pfam" id="PF01202">
    <property type="entry name" value="SKI"/>
    <property type="match status" value="1"/>
</dbReference>
<dbReference type="InterPro" id="IPR006001">
    <property type="entry name" value="Therm_gnt_kin"/>
</dbReference>
<comment type="pathway">
    <text evidence="1">Carbohydrate acid metabolism.</text>
</comment>
<evidence type="ECO:0000256" key="3">
    <source>
        <dbReference type="ARBA" id="ARBA00012054"/>
    </source>
</evidence>
<dbReference type="EC" id="2.7.1.12" evidence="3 9"/>
<sequence length="167" mass="18582">MTKRIVVLGVSGSGKSLIGKGLADQLGYPFFDGDDFHSPENVAKMSEGTPLTDEDRKDWLASLNQLLHENPTAVIACSGLKPEYRTILRRGLDDVAMIYLKGDIDTIWQRHQKRNGHYFNGRGMLESQFETLIEPTTEEAIVIDISQEAEVVLKEAMNGLQGYAQKA</sequence>
<organism evidence="10 11">
    <name type="scientific">Marinomonas aquiplantarum</name>
    <dbReference type="NCBI Taxonomy" id="491951"/>
    <lineage>
        <taxon>Bacteria</taxon>
        <taxon>Pseudomonadati</taxon>
        <taxon>Pseudomonadota</taxon>
        <taxon>Gammaproteobacteria</taxon>
        <taxon>Oceanospirillales</taxon>
        <taxon>Oceanospirillaceae</taxon>
        <taxon>Marinomonas</taxon>
    </lineage>
</organism>
<keyword evidence="4 9" id="KW-0808">Transferase</keyword>
<dbReference type="PANTHER" id="PTHR43442">
    <property type="entry name" value="GLUCONOKINASE-RELATED"/>
    <property type="match status" value="1"/>
</dbReference>
<evidence type="ECO:0000256" key="5">
    <source>
        <dbReference type="ARBA" id="ARBA00022741"/>
    </source>
</evidence>
<keyword evidence="5 9" id="KW-0547">Nucleotide-binding</keyword>
<evidence type="ECO:0000256" key="2">
    <source>
        <dbReference type="ARBA" id="ARBA00008420"/>
    </source>
</evidence>
<dbReference type="InterPro" id="IPR031322">
    <property type="entry name" value="Shikimate/glucono_kinase"/>
</dbReference>
<evidence type="ECO:0000313" key="10">
    <source>
        <dbReference type="EMBL" id="RBO84672.1"/>
    </source>
</evidence>
<dbReference type="AlphaFoldDB" id="A0A366D3N3"/>
<dbReference type="NCBIfam" id="TIGR01313">
    <property type="entry name" value="therm_gnt_kin"/>
    <property type="match status" value="1"/>
</dbReference>
<dbReference type="PANTHER" id="PTHR43442:SF3">
    <property type="entry name" value="GLUCONOKINASE-RELATED"/>
    <property type="match status" value="1"/>
</dbReference>
<dbReference type="RefSeq" id="WP_113873322.1">
    <property type="nucleotide sequence ID" value="NZ_QNRF01000002.1"/>
</dbReference>
<dbReference type="Proteomes" id="UP000252086">
    <property type="component" value="Unassembled WGS sequence"/>
</dbReference>